<dbReference type="RefSeq" id="WP_147662530.1">
    <property type="nucleotide sequence ID" value="NZ_CP042905.2"/>
</dbReference>
<dbReference type="GeneID" id="41329448"/>
<name>A0A5B9D8N8_9ARCH</name>
<sequence>MAKFNMGDLLDEKTIDIPKSEPKRKITPENKVVKKQDVKKPIQDGKSKFEPMTSWYRGTAELLKGKSVRGTELNAINVIIQELEKRKQEILS</sequence>
<dbReference type="KEGG" id="psyt:DSAG12_01454"/>
<proteinExistence type="predicted"/>
<protein>
    <submittedName>
        <fullName evidence="1">Uncharacterized protein</fullName>
    </submittedName>
</protein>
<dbReference type="EMBL" id="CP042905">
    <property type="protein sequence ID" value="QEE15628.1"/>
    <property type="molecule type" value="Genomic_DNA"/>
</dbReference>
<keyword evidence="2" id="KW-1185">Reference proteome</keyword>
<dbReference type="AlphaFoldDB" id="A0A5B9D8N8"/>
<dbReference type="Proteomes" id="UP000321408">
    <property type="component" value="Chromosome"/>
</dbReference>
<reference evidence="1 2" key="1">
    <citation type="journal article" date="2020" name="Nature">
        <title>Isolation of an archaeon at the prokaryote-eukaryote interface.</title>
        <authorList>
            <person name="Imachi H."/>
            <person name="Nobu M.K."/>
            <person name="Nakahara N."/>
            <person name="Morono Y."/>
            <person name="Ogawara M."/>
            <person name="Takaki Y."/>
            <person name="Takano Y."/>
            <person name="Uematsu K."/>
            <person name="Ikuta T."/>
            <person name="Ito M."/>
            <person name="Matsui Y."/>
            <person name="Miyazaki M."/>
            <person name="Murata K."/>
            <person name="Saito Y."/>
            <person name="Sakai S."/>
            <person name="Song C."/>
            <person name="Tasumi E."/>
            <person name="Yamanaka Y."/>
            <person name="Yamaguchi T."/>
            <person name="Kamagata Y."/>
            <person name="Tamaki H."/>
            <person name="Takai K."/>
        </authorList>
    </citation>
    <scope>NUCLEOTIDE SEQUENCE [LARGE SCALE GENOMIC DNA]</scope>
    <source>
        <strain evidence="1 2">MK-D1</strain>
    </source>
</reference>
<evidence type="ECO:0000313" key="2">
    <source>
        <dbReference type="Proteomes" id="UP000321408"/>
    </source>
</evidence>
<organism evidence="1 2">
    <name type="scientific">Promethearchaeum syntrophicum</name>
    <dbReference type="NCBI Taxonomy" id="2594042"/>
    <lineage>
        <taxon>Archaea</taxon>
        <taxon>Promethearchaeati</taxon>
        <taxon>Promethearchaeota</taxon>
        <taxon>Promethearchaeia</taxon>
        <taxon>Promethearchaeales</taxon>
        <taxon>Promethearchaeaceae</taxon>
        <taxon>Promethearchaeum</taxon>
    </lineage>
</organism>
<reference evidence="1 2" key="2">
    <citation type="journal article" date="2024" name="Int. J. Syst. Evol. Microbiol.">
        <title>Promethearchaeum syntrophicum gen. nov., sp. nov., an anaerobic, obligately syntrophic archaeon, the first isolate of the lineage 'Asgard' archaea, and proposal of the new archaeal phylum Promethearchaeota phyl. nov. and kingdom Promethearchaeati regn. nov.</title>
        <authorList>
            <person name="Imachi H."/>
            <person name="Nobu M.K."/>
            <person name="Kato S."/>
            <person name="Takaki Y."/>
            <person name="Miyazaki M."/>
            <person name="Miyata M."/>
            <person name="Ogawara M."/>
            <person name="Saito Y."/>
            <person name="Sakai S."/>
            <person name="Tahara Y.O."/>
            <person name="Takano Y."/>
            <person name="Tasumi E."/>
            <person name="Uematsu K."/>
            <person name="Yoshimura T."/>
            <person name="Itoh T."/>
            <person name="Ohkuma M."/>
            <person name="Takai K."/>
        </authorList>
    </citation>
    <scope>NUCLEOTIDE SEQUENCE [LARGE SCALE GENOMIC DNA]</scope>
    <source>
        <strain evidence="1 2">MK-D1</strain>
    </source>
</reference>
<evidence type="ECO:0000313" key="1">
    <source>
        <dbReference type="EMBL" id="QEE15628.1"/>
    </source>
</evidence>
<gene>
    <name evidence="1" type="ORF">DSAG12_01454</name>
</gene>
<accession>A0A5B9D8N8</accession>